<reference evidence="3 4" key="1">
    <citation type="submission" date="2016-10" db="EMBL/GenBank/DDBJ databases">
        <authorList>
            <person name="de Groot N.N."/>
        </authorList>
    </citation>
    <scope>NUCLEOTIDE SEQUENCE [LARGE SCALE GENOMIC DNA]</scope>
    <source>
        <strain evidence="3 4">CGMCC 4.2023</strain>
    </source>
</reference>
<keyword evidence="2" id="KW-0812">Transmembrane</keyword>
<dbReference type="RefSeq" id="WP_103888780.1">
    <property type="nucleotide sequence ID" value="NZ_FNVU01000014.1"/>
</dbReference>
<feature type="region of interest" description="Disordered" evidence="1">
    <location>
        <begin position="92"/>
        <end position="111"/>
    </location>
</feature>
<feature type="compositionally biased region" description="Polar residues" evidence="1">
    <location>
        <begin position="297"/>
        <end position="306"/>
    </location>
</feature>
<protein>
    <submittedName>
        <fullName evidence="3">Uncharacterized protein</fullName>
    </submittedName>
</protein>
<dbReference type="OrthoDB" id="3686068at2"/>
<organism evidence="3 4">
    <name type="scientific">Actinacidiphila yanglinensis</name>
    <dbReference type="NCBI Taxonomy" id="310779"/>
    <lineage>
        <taxon>Bacteria</taxon>
        <taxon>Bacillati</taxon>
        <taxon>Actinomycetota</taxon>
        <taxon>Actinomycetes</taxon>
        <taxon>Kitasatosporales</taxon>
        <taxon>Streptomycetaceae</taxon>
        <taxon>Actinacidiphila</taxon>
    </lineage>
</organism>
<name>A0A1H6DDX4_9ACTN</name>
<evidence type="ECO:0000256" key="1">
    <source>
        <dbReference type="SAM" id="MobiDB-lite"/>
    </source>
</evidence>
<feature type="transmembrane region" description="Helical" evidence="2">
    <location>
        <begin position="60"/>
        <end position="83"/>
    </location>
</feature>
<dbReference type="AlphaFoldDB" id="A0A1H6DDX4"/>
<keyword evidence="2" id="KW-0472">Membrane</keyword>
<evidence type="ECO:0000313" key="3">
    <source>
        <dbReference type="EMBL" id="SEG83440.1"/>
    </source>
</evidence>
<sequence>MPNHPDPTAYDASDDPAGAAEADAFTTALRRAADGLPPADGRALVAAGFARGRTLRRRRAAVVTAGVAVLALAGTGGVLAAGAGHGTATGTATGVAAAPDRSGGSPASGSLAATAKAVPPVSARRMEDLLVSLLPPGTISGRDGRGTDDPLPPYAHVVFDDGHGPAAIEVIVENGGAAPAECSSDAPAGTSCTQSHVHGGTLTVLKTFEYPDHRAETKDWEAVFRTKDGAQVTVNEWNAAAEKGAPVSRPEPPLSAARLGALATSDVWRKVIAATPRADKAGVPGKAGAGTKDGAVPNTSTGVVAG</sequence>
<dbReference type="Proteomes" id="UP000236754">
    <property type="component" value="Unassembled WGS sequence"/>
</dbReference>
<feature type="region of interest" description="Disordered" evidence="1">
    <location>
        <begin position="280"/>
        <end position="306"/>
    </location>
</feature>
<keyword evidence="4" id="KW-1185">Reference proteome</keyword>
<evidence type="ECO:0000256" key="2">
    <source>
        <dbReference type="SAM" id="Phobius"/>
    </source>
</evidence>
<accession>A0A1H6DDX4</accession>
<proteinExistence type="predicted"/>
<evidence type="ECO:0000313" key="4">
    <source>
        <dbReference type="Proteomes" id="UP000236754"/>
    </source>
</evidence>
<dbReference type="EMBL" id="FNVU01000014">
    <property type="protein sequence ID" value="SEG83440.1"/>
    <property type="molecule type" value="Genomic_DNA"/>
</dbReference>
<keyword evidence="2" id="KW-1133">Transmembrane helix</keyword>
<gene>
    <name evidence="3" type="ORF">SAMN05216223_11479</name>
</gene>